<dbReference type="EMBL" id="AP035881">
    <property type="protein sequence ID" value="BFP44328.1"/>
    <property type="molecule type" value="Genomic_DNA"/>
</dbReference>
<accession>A0AB33JX71</accession>
<evidence type="ECO:0000313" key="2">
    <source>
        <dbReference type="EMBL" id="BFP44328.1"/>
    </source>
</evidence>
<gene>
    <name evidence="2" type="ORF">KCMC57_06960</name>
</gene>
<reference evidence="2" key="1">
    <citation type="submission" date="2024-07" db="EMBL/GenBank/DDBJ databases">
        <title>Complete genome sequences of cellulolytic bacteria, Kitasatospora sp. CMC57 and Streptomyces sp. CMC78, isolated from Japanese agricultural soil.</title>
        <authorList>
            <person name="Hashimoto T."/>
            <person name="Ito M."/>
            <person name="Iwamoto M."/>
            <person name="Fukahori D."/>
            <person name="Shoda T."/>
            <person name="Sakoda M."/>
            <person name="Morohoshi T."/>
            <person name="Mitsuboshi M."/>
            <person name="Nishizawa T."/>
        </authorList>
    </citation>
    <scope>NUCLEOTIDE SEQUENCE</scope>
    <source>
        <strain evidence="2">CMC57</strain>
    </source>
</reference>
<sequence>MVSRAAARAGTNAPSTAITTPRHGEQRELRQVPDVLHPGREVHRSDVVDQHPVRDRPKRDAEQSGQQTEP</sequence>
<name>A0AB33JX71_9ACTN</name>
<dbReference type="AlphaFoldDB" id="A0AB33JX71"/>
<proteinExistence type="predicted"/>
<feature type="region of interest" description="Disordered" evidence="1">
    <location>
        <begin position="1"/>
        <end position="70"/>
    </location>
</feature>
<protein>
    <submittedName>
        <fullName evidence="2">Uncharacterized protein</fullName>
    </submittedName>
</protein>
<evidence type="ECO:0000256" key="1">
    <source>
        <dbReference type="SAM" id="MobiDB-lite"/>
    </source>
</evidence>
<organism evidence="2">
    <name type="scientific">Kitasatospora sp. CMC57</name>
    <dbReference type="NCBI Taxonomy" id="3231513"/>
    <lineage>
        <taxon>Bacteria</taxon>
        <taxon>Bacillati</taxon>
        <taxon>Actinomycetota</taxon>
        <taxon>Actinomycetes</taxon>
        <taxon>Kitasatosporales</taxon>
        <taxon>Streptomycetaceae</taxon>
        <taxon>Kitasatospora</taxon>
    </lineage>
</organism>
<feature type="compositionally biased region" description="Basic and acidic residues" evidence="1">
    <location>
        <begin position="22"/>
        <end position="62"/>
    </location>
</feature>